<gene>
    <name evidence="1" type="ORF">IAD24_00650</name>
</gene>
<sequence length="99" mass="11390">MWMKIGKSTRVPLRRVVCILNGRTISGMRRALLERAREDRRYRACEGKVRAYVLVQEADGQSVFYESPVNAATLVQRWQDARSYADVREEAVLTVTDAE</sequence>
<evidence type="ECO:0000313" key="1">
    <source>
        <dbReference type="EMBL" id="HIU93643.1"/>
    </source>
</evidence>
<dbReference type="AlphaFoldDB" id="A0A9D1N1T9"/>
<proteinExistence type="predicted"/>
<reference evidence="1" key="2">
    <citation type="journal article" date="2021" name="PeerJ">
        <title>Extensive microbial diversity within the chicken gut microbiome revealed by metagenomics and culture.</title>
        <authorList>
            <person name="Gilroy R."/>
            <person name="Ravi A."/>
            <person name="Getino M."/>
            <person name="Pursley I."/>
            <person name="Horton D.L."/>
            <person name="Alikhan N.F."/>
            <person name="Baker D."/>
            <person name="Gharbi K."/>
            <person name="Hall N."/>
            <person name="Watson M."/>
            <person name="Adriaenssens E.M."/>
            <person name="Foster-Nyarko E."/>
            <person name="Jarju S."/>
            <person name="Secka A."/>
            <person name="Antonio M."/>
            <person name="Oren A."/>
            <person name="Chaudhuri R.R."/>
            <person name="La Ragione R."/>
            <person name="Hildebrand F."/>
            <person name="Pallen M.J."/>
        </authorList>
    </citation>
    <scope>NUCLEOTIDE SEQUENCE</scope>
    <source>
        <strain evidence="1">ChiGjej2B2-16831</strain>
    </source>
</reference>
<reference evidence="1" key="1">
    <citation type="submission" date="2020-10" db="EMBL/GenBank/DDBJ databases">
        <authorList>
            <person name="Gilroy R."/>
        </authorList>
    </citation>
    <scope>NUCLEOTIDE SEQUENCE</scope>
    <source>
        <strain evidence="1">ChiGjej2B2-16831</strain>
    </source>
</reference>
<dbReference type="Proteomes" id="UP000824128">
    <property type="component" value="Unassembled WGS sequence"/>
</dbReference>
<comment type="caution">
    <text evidence="1">The sequence shown here is derived from an EMBL/GenBank/DDBJ whole genome shotgun (WGS) entry which is preliminary data.</text>
</comment>
<accession>A0A9D1N1T9</accession>
<protein>
    <submittedName>
        <fullName evidence="1">Uncharacterized protein</fullName>
    </submittedName>
</protein>
<name>A0A9D1N1T9_9FIRM</name>
<organism evidence="1 2">
    <name type="scientific">Candidatus Aphodomorpha intestinavium</name>
    <dbReference type="NCBI Taxonomy" id="2840672"/>
    <lineage>
        <taxon>Bacteria</taxon>
        <taxon>Bacillati</taxon>
        <taxon>Bacillota</taxon>
        <taxon>Clostridia</taxon>
        <taxon>Eubacteriales</taxon>
        <taxon>Candidatus Aphodomorpha</taxon>
    </lineage>
</organism>
<evidence type="ECO:0000313" key="2">
    <source>
        <dbReference type="Proteomes" id="UP000824128"/>
    </source>
</evidence>
<dbReference type="EMBL" id="DVNZ01000021">
    <property type="protein sequence ID" value="HIU93643.1"/>
    <property type="molecule type" value="Genomic_DNA"/>
</dbReference>